<sequence>MNCTLVESARSMLRDASLPSSYWADAVEYAAHIRNVVPDVSRFRIFGCTAHVLIPESKRQKRCVDRSTGQVYESRDVVFDEGPQVPPERVTIDAKPPPRDDAQVEVEVDKDLPSLMTPFLQPKTPVPAEPVELQFETTTATTLCLLTRDFLTRSRG</sequence>
<protein>
    <submittedName>
        <fullName evidence="1">Uncharacterized protein</fullName>
    </submittedName>
</protein>
<dbReference type="OrthoDB" id="3257332at2759"/>
<dbReference type="AlphaFoldDB" id="A0A0C9U362"/>
<proteinExistence type="predicted"/>
<gene>
    <name evidence="1" type="ORF">M422DRAFT_37247</name>
</gene>
<evidence type="ECO:0000313" key="2">
    <source>
        <dbReference type="Proteomes" id="UP000054279"/>
    </source>
</evidence>
<dbReference type="HOGENOM" id="CLU_1691060_0_0_1"/>
<accession>A0A0C9U362</accession>
<evidence type="ECO:0000313" key="1">
    <source>
        <dbReference type="EMBL" id="KIJ28649.1"/>
    </source>
</evidence>
<dbReference type="EMBL" id="KN837301">
    <property type="protein sequence ID" value="KIJ28649.1"/>
    <property type="molecule type" value="Genomic_DNA"/>
</dbReference>
<reference evidence="1 2" key="1">
    <citation type="submission" date="2014-06" db="EMBL/GenBank/DDBJ databases">
        <title>Evolutionary Origins and Diversification of the Mycorrhizal Mutualists.</title>
        <authorList>
            <consortium name="DOE Joint Genome Institute"/>
            <consortium name="Mycorrhizal Genomics Consortium"/>
            <person name="Kohler A."/>
            <person name="Kuo A."/>
            <person name="Nagy L.G."/>
            <person name="Floudas D."/>
            <person name="Copeland A."/>
            <person name="Barry K.W."/>
            <person name="Cichocki N."/>
            <person name="Veneault-Fourrey C."/>
            <person name="LaButti K."/>
            <person name="Lindquist E.A."/>
            <person name="Lipzen A."/>
            <person name="Lundell T."/>
            <person name="Morin E."/>
            <person name="Murat C."/>
            <person name="Riley R."/>
            <person name="Ohm R."/>
            <person name="Sun H."/>
            <person name="Tunlid A."/>
            <person name="Henrissat B."/>
            <person name="Grigoriev I.V."/>
            <person name="Hibbett D.S."/>
            <person name="Martin F."/>
        </authorList>
    </citation>
    <scope>NUCLEOTIDE SEQUENCE [LARGE SCALE GENOMIC DNA]</scope>
    <source>
        <strain evidence="1 2">SS14</strain>
    </source>
</reference>
<keyword evidence="2" id="KW-1185">Reference proteome</keyword>
<organism evidence="1 2">
    <name type="scientific">Sphaerobolus stellatus (strain SS14)</name>
    <dbReference type="NCBI Taxonomy" id="990650"/>
    <lineage>
        <taxon>Eukaryota</taxon>
        <taxon>Fungi</taxon>
        <taxon>Dikarya</taxon>
        <taxon>Basidiomycota</taxon>
        <taxon>Agaricomycotina</taxon>
        <taxon>Agaricomycetes</taxon>
        <taxon>Phallomycetidae</taxon>
        <taxon>Geastrales</taxon>
        <taxon>Sphaerobolaceae</taxon>
        <taxon>Sphaerobolus</taxon>
    </lineage>
</organism>
<dbReference type="Proteomes" id="UP000054279">
    <property type="component" value="Unassembled WGS sequence"/>
</dbReference>
<name>A0A0C9U362_SPHS4</name>
<feature type="non-terminal residue" evidence="1">
    <location>
        <position position="1"/>
    </location>
</feature>